<dbReference type="RefSeq" id="WP_052451386.1">
    <property type="nucleotide sequence ID" value="NZ_JXDG01000126.1"/>
</dbReference>
<feature type="region of interest" description="Disordered" evidence="1">
    <location>
        <begin position="1"/>
        <end position="22"/>
    </location>
</feature>
<gene>
    <name evidence="4" type="ORF">UCMB321_5773</name>
</gene>
<dbReference type="STRING" id="226910.UCMB321_5773"/>
<proteinExistence type="predicted"/>
<dbReference type="EMBL" id="JXDG01000126">
    <property type="protein sequence ID" value="KIH80428.1"/>
    <property type="molecule type" value="Genomic_DNA"/>
</dbReference>
<comment type="caution">
    <text evidence="4">The sequence shown here is derived from an EMBL/GenBank/DDBJ whole genome shotgun (WGS) entry which is preliminary data.</text>
</comment>
<dbReference type="OrthoDB" id="336698at2"/>
<evidence type="ECO:0000313" key="5">
    <source>
        <dbReference type="Proteomes" id="UP000031535"/>
    </source>
</evidence>
<evidence type="ECO:0000259" key="2">
    <source>
        <dbReference type="Pfam" id="PF17990"/>
    </source>
</evidence>
<evidence type="ECO:0000256" key="1">
    <source>
        <dbReference type="SAM" id="MobiDB-lite"/>
    </source>
</evidence>
<dbReference type="Pfam" id="PF18417">
    <property type="entry name" value="LodA_C"/>
    <property type="match status" value="1"/>
</dbReference>
<feature type="domain" description="L-lysine epsilon oxidase C-terminal" evidence="3">
    <location>
        <begin position="370"/>
        <end position="527"/>
    </location>
</feature>
<feature type="region of interest" description="Disordered" evidence="1">
    <location>
        <begin position="637"/>
        <end position="674"/>
    </location>
</feature>
<organism evidence="4 5">
    <name type="scientific">Pseudomonas batumici</name>
    <dbReference type="NCBI Taxonomy" id="226910"/>
    <lineage>
        <taxon>Bacteria</taxon>
        <taxon>Pseudomonadati</taxon>
        <taxon>Pseudomonadota</taxon>
        <taxon>Gammaproteobacteria</taxon>
        <taxon>Pseudomonadales</taxon>
        <taxon>Pseudomonadaceae</taxon>
        <taxon>Pseudomonas</taxon>
    </lineage>
</organism>
<sequence length="674" mass="73176">MSITPGHTTHHHGDTPSSSHKDQRIVSAAIHPAIGVARVGNSESEYFVGPQVTSPRPEPLGFYRDAQGALKRQAAEFRIYGYNVAGEVVAELTAENADIIWSAHVANSKAQWYQWQLAMDIPEAATVVLPLRNAKITDPKARTALTIDGGLQSISGPNQGGVEFNGQYEDTPVNLGELRTDAQGRLLFLGGRGVSASPEGTPIFIPGPNNSFINADGWYDDTSDGPVSAQVSIGGRSIPVESAWVVTAPPNYAPQVKAVRTLYDLTYDLFIQAGWLTPNTTVSFRHDVYPILQRLSGLQWVNQGFATQFGHNGRYNFEDPVFIAQLASKPAAGNYDLFAETRRQILNSFRLPDPADGNVLPWPWIYGDFMSSVPNPSPRQNSAITQTQYLALSSWAAGAFEADWSSEPPPGHLDSVPLAEQPAMLDRAALDFCLADAFHPGCELTWPMRHLPLYAKPWRIRQRPANSPQPDYGPTLDQTQALAVGGPLYGQGPGDLNRWMGLPWQADTAYCRGGYDQAYNPFTSTFWPARVPNQVLSDTDYALVIDPSVAPGQRLDAFVDRSNWNAPLDINYPNKTPTAVQMQTMVDIFGSMGLLEVRQGVHGSPLYPDTMMVASYGPAIPQAQTFASAQLAADFAAAGSPPSAGPRPPKGANFSSQEEALQAPRAVKPGNRPI</sequence>
<dbReference type="AlphaFoldDB" id="A0A0C2EP50"/>
<accession>A0A0C2EP50</accession>
<feature type="domain" description="L-Lysine epsilon oxidase N-terminal" evidence="2">
    <location>
        <begin position="31"/>
        <end position="246"/>
    </location>
</feature>
<dbReference type="InterPro" id="IPR041168">
    <property type="entry name" value="LodA_N"/>
</dbReference>
<keyword evidence="5" id="KW-1185">Reference proteome</keyword>
<dbReference type="InterPro" id="IPR033798">
    <property type="entry name" value="LodA-like"/>
</dbReference>
<dbReference type="Pfam" id="PF17990">
    <property type="entry name" value="LodA_N"/>
    <property type="match status" value="1"/>
</dbReference>
<dbReference type="PATRIC" id="fig|226910.6.peg.5759"/>
<name>A0A0C2EP50_9PSED</name>
<protein>
    <submittedName>
        <fullName evidence="4">Lysine-epsilon oxidase antimicrobial protein LodA</fullName>
    </submittedName>
</protein>
<evidence type="ECO:0000259" key="3">
    <source>
        <dbReference type="Pfam" id="PF18417"/>
    </source>
</evidence>
<reference evidence="4 5" key="1">
    <citation type="submission" date="2015-01" db="EMBL/GenBank/DDBJ databases">
        <title>Complete genome of Pseudomonas batumici UCM B-321 producer of the batumin antibiotic with strong antistaphilococcal and potential anticancer activity.</title>
        <authorList>
            <person name="Klochko V.V."/>
            <person name="Zelena L.B."/>
            <person name="Elena K.A."/>
            <person name="Reva O.N."/>
        </authorList>
    </citation>
    <scope>NUCLEOTIDE SEQUENCE [LARGE SCALE GENOMIC DNA]</scope>
    <source>
        <strain evidence="4 5">UCM B-321</strain>
    </source>
</reference>
<dbReference type="CDD" id="cd14731">
    <property type="entry name" value="LodA_like_1"/>
    <property type="match status" value="1"/>
</dbReference>
<dbReference type="Proteomes" id="UP000031535">
    <property type="component" value="Unassembled WGS sequence"/>
</dbReference>
<dbReference type="InterPro" id="IPR041173">
    <property type="entry name" value="LodA_C"/>
</dbReference>
<feature type="compositionally biased region" description="Basic and acidic residues" evidence="1">
    <location>
        <begin position="11"/>
        <end position="22"/>
    </location>
</feature>
<evidence type="ECO:0000313" key="4">
    <source>
        <dbReference type="EMBL" id="KIH80428.1"/>
    </source>
</evidence>